<accession>U4LQI8</accession>
<evidence type="ECO:0000313" key="1">
    <source>
        <dbReference type="EMBL" id="CCX33804.1"/>
    </source>
</evidence>
<dbReference type="AlphaFoldDB" id="U4LQI8"/>
<reference evidence="1 2" key="1">
    <citation type="journal article" date="2013" name="PLoS Genet.">
        <title>The genome and development-dependent transcriptomes of Pyronema confluens: a window into fungal evolution.</title>
        <authorList>
            <person name="Traeger S."/>
            <person name="Altegoer F."/>
            <person name="Freitag M."/>
            <person name="Gabaldon T."/>
            <person name="Kempken F."/>
            <person name="Kumar A."/>
            <person name="Marcet-Houben M."/>
            <person name="Poggeler S."/>
            <person name="Stajich J.E."/>
            <person name="Nowrousian M."/>
        </authorList>
    </citation>
    <scope>NUCLEOTIDE SEQUENCE [LARGE SCALE GENOMIC DNA]</scope>
    <source>
        <strain evidence="2">CBS 100304</strain>
        <tissue evidence="1">Vegetative mycelium</tissue>
    </source>
</reference>
<keyword evidence="2" id="KW-1185">Reference proteome</keyword>
<dbReference type="Proteomes" id="UP000018144">
    <property type="component" value="Unassembled WGS sequence"/>
</dbReference>
<name>U4LQI8_PYROM</name>
<evidence type="ECO:0000313" key="2">
    <source>
        <dbReference type="Proteomes" id="UP000018144"/>
    </source>
</evidence>
<sequence length="87" mass="9772">MMLGCQLNLINSAFLGYPFYMVLLQLRNCCSLNDSFLAFPEGVVSSTWSTTFHYFFASSFQTSTHIFSQNSLNMSEDATLGLLGHKQ</sequence>
<dbReference type="EMBL" id="HF936249">
    <property type="protein sequence ID" value="CCX33804.1"/>
    <property type="molecule type" value="Genomic_DNA"/>
</dbReference>
<organism evidence="1 2">
    <name type="scientific">Pyronema omphalodes (strain CBS 100304)</name>
    <name type="common">Pyronema confluens</name>
    <dbReference type="NCBI Taxonomy" id="1076935"/>
    <lineage>
        <taxon>Eukaryota</taxon>
        <taxon>Fungi</taxon>
        <taxon>Dikarya</taxon>
        <taxon>Ascomycota</taxon>
        <taxon>Pezizomycotina</taxon>
        <taxon>Pezizomycetes</taxon>
        <taxon>Pezizales</taxon>
        <taxon>Pyronemataceae</taxon>
        <taxon>Pyronema</taxon>
    </lineage>
</organism>
<gene>
    <name evidence="1" type="ORF">PCON_02046</name>
</gene>
<protein>
    <submittedName>
        <fullName evidence="1">Uncharacterized protein</fullName>
    </submittedName>
</protein>
<proteinExistence type="predicted"/>